<organism evidence="2 3">
    <name type="scientific">Ophiocordyceps unilateralis</name>
    <name type="common">Zombie-ant fungus</name>
    <name type="synonym">Torrubia unilateralis</name>
    <dbReference type="NCBI Taxonomy" id="268505"/>
    <lineage>
        <taxon>Eukaryota</taxon>
        <taxon>Fungi</taxon>
        <taxon>Dikarya</taxon>
        <taxon>Ascomycota</taxon>
        <taxon>Pezizomycotina</taxon>
        <taxon>Sordariomycetes</taxon>
        <taxon>Hypocreomycetidae</taxon>
        <taxon>Hypocreales</taxon>
        <taxon>Ophiocordycipitaceae</taxon>
        <taxon>Ophiocordyceps</taxon>
    </lineage>
</organism>
<dbReference type="EMBL" id="LAZP02000007">
    <property type="protein sequence ID" value="PFH63178.1"/>
    <property type="molecule type" value="Genomic_DNA"/>
</dbReference>
<evidence type="ECO:0000256" key="1">
    <source>
        <dbReference type="SAM" id="SignalP"/>
    </source>
</evidence>
<keyword evidence="3" id="KW-1185">Reference proteome</keyword>
<sequence length="80" mass="8230">MKTSAAAIVALLSQEVAASYRLPGRGGSDGEIQHVSRGIAYENAETSSSPKSKVGFDAQLQFVSTSGEHAFVGEDGEEGG</sequence>
<evidence type="ECO:0000313" key="3">
    <source>
        <dbReference type="Proteomes" id="UP000037136"/>
    </source>
</evidence>
<reference evidence="2 3" key="1">
    <citation type="journal article" date="2015" name="BMC Genomics">
        <title>Gene expression during zombie ant biting behavior reflects the complexity underlying fungal parasitic behavioral manipulation.</title>
        <authorList>
            <person name="de Bekker C."/>
            <person name="Ohm R.A."/>
            <person name="Loreto R.G."/>
            <person name="Sebastian A."/>
            <person name="Albert I."/>
            <person name="Merrow M."/>
            <person name="Brachmann A."/>
            <person name="Hughes D.P."/>
        </authorList>
    </citation>
    <scope>NUCLEOTIDE SEQUENCE [LARGE SCALE GENOMIC DNA]</scope>
    <source>
        <strain evidence="2 3">SC16a</strain>
    </source>
</reference>
<reference evidence="2 3" key="2">
    <citation type="journal article" date="2017" name="Sci. Rep.">
        <title>Ant-infecting Ophiocordyceps genomes reveal a high diversity of potential behavioral manipulation genes and a possible major role for enterotoxins.</title>
        <authorList>
            <person name="de Bekker C."/>
            <person name="Ohm R.A."/>
            <person name="Evans H.C."/>
            <person name="Brachmann A."/>
            <person name="Hughes D.P."/>
        </authorList>
    </citation>
    <scope>NUCLEOTIDE SEQUENCE [LARGE SCALE GENOMIC DNA]</scope>
    <source>
        <strain evidence="2 3">SC16a</strain>
    </source>
</reference>
<proteinExistence type="predicted"/>
<dbReference type="Proteomes" id="UP000037136">
    <property type="component" value="Unassembled WGS sequence"/>
</dbReference>
<dbReference type="AlphaFoldDB" id="A0A2A9PP95"/>
<feature type="signal peptide" evidence="1">
    <location>
        <begin position="1"/>
        <end position="18"/>
    </location>
</feature>
<name>A0A2A9PP95_OPHUN</name>
<accession>A0A2A9PP95</accession>
<feature type="chain" id="PRO_5012879955" evidence="1">
    <location>
        <begin position="19"/>
        <end position="80"/>
    </location>
</feature>
<keyword evidence="1" id="KW-0732">Signal</keyword>
<evidence type="ECO:0000313" key="2">
    <source>
        <dbReference type="EMBL" id="PFH63178.1"/>
    </source>
</evidence>
<protein>
    <submittedName>
        <fullName evidence="2">Uncharacterized protein</fullName>
    </submittedName>
</protein>
<gene>
    <name evidence="2" type="ORF">XA68_17287</name>
</gene>
<comment type="caution">
    <text evidence="2">The sequence shown here is derived from an EMBL/GenBank/DDBJ whole genome shotgun (WGS) entry which is preliminary data.</text>
</comment>